<dbReference type="AlphaFoldDB" id="A0A382FPS0"/>
<proteinExistence type="predicted"/>
<name>A0A382FPS0_9ZZZZ</name>
<organism evidence="1">
    <name type="scientific">marine metagenome</name>
    <dbReference type="NCBI Taxonomy" id="408172"/>
    <lineage>
        <taxon>unclassified sequences</taxon>
        <taxon>metagenomes</taxon>
        <taxon>ecological metagenomes</taxon>
    </lineage>
</organism>
<gene>
    <name evidence="1" type="ORF">METZ01_LOCUS216825</name>
</gene>
<reference evidence="1" key="1">
    <citation type="submission" date="2018-05" db="EMBL/GenBank/DDBJ databases">
        <authorList>
            <person name="Lanie J.A."/>
            <person name="Ng W.-L."/>
            <person name="Kazmierczak K.M."/>
            <person name="Andrzejewski T.M."/>
            <person name="Davidsen T.M."/>
            <person name="Wayne K.J."/>
            <person name="Tettelin H."/>
            <person name="Glass J.I."/>
            <person name="Rusch D."/>
            <person name="Podicherti R."/>
            <person name="Tsui H.-C.T."/>
            <person name="Winkler M.E."/>
        </authorList>
    </citation>
    <scope>NUCLEOTIDE SEQUENCE</scope>
</reference>
<dbReference type="EMBL" id="UINC01050696">
    <property type="protein sequence ID" value="SVB63971.1"/>
    <property type="molecule type" value="Genomic_DNA"/>
</dbReference>
<sequence>MLVTLDTSQVDRSWLKLDALINIAPILVTLETFQDERS</sequence>
<evidence type="ECO:0000313" key="1">
    <source>
        <dbReference type="EMBL" id="SVB63971.1"/>
    </source>
</evidence>
<protein>
    <submittedName>
        <fullName evidence="1">Uncharacterized protein</fullName>
    </submittedName>
</protein>
<accession>A0A382FPS0</accession>